<keyword evidence="8" id="KW-0496">Mitochondrion</keyword>
<keyword evidence="9" id="KW-0472">Membrane</keyword>
<evidence type="ECO:0000256" key="1">
    <source>
        <dbReference type="ARBA" id="ARBA00004443"/>
    </source>
</evidence>
<dbReference type="AlphaFoldDB" id="A0A8D8PR69"/>
<protein>
    <recommendedName>
        <fullName evidence="3">NADH dehydrogenase [ubiquinone] 1 beta subcomplex subunit 10</fullName>
    </recommendedName>
</protein>
<evidence type="ECO:0000256" key="5">
    <source>
        <dbReference type="ARBA" id="ARBA00022660"/>
    </source>
</evidence>
<dbReference type="InterPro" id="IPR019377">
    <property type="entry name" value="NADH_UbQ_OxRdtase_su10"/>
</dbReference>
<dbReference type="GO" id="GO:0045271">
    <property type="term" value="C:respiratory chain complex I"/>
    <property type="evidence" value="ECO:0007669"/>
    <property type="project" value="UniProtKB-ARBA"/>
</dbReference>
<evidence type="ECO:0000313" key="10">
    <source>
        <dbReference type="EMBL" id="CAG6610373.1"/>
    </source>
</evidence>
<keyword evidence="6" id="KW-0999">Mitochondrion inner membrane</keyword>
<evidence type="ECO:0000256" key="3">
    <source>
        <dbReference type="ARBA" id="ARBA00014109"/>
    </source>
</evidence>
<dbReference type="EMBL" id="HBUF01018112">
    <property type="protein sequence ID" value="CAG6610372.1"/>
    <property type="molecule type" value="Transcribed_RNA"/>
</dbReference>
<comment type="subcellular location">
    <subcellularLocation>
        <location evidence="1">Mitochondrion inner membrane</location>
        <topology evidence="1">Peripheral membrane protein</topology>
        <orientation evidence="1">Matrix side</orientation>
    </subcellularLocation>
</comment>
<dbReference type="InterPro" id="IPR039993">
    <property type="entry name" value="NDUFB10"/>
</dbReference>
<dbReference type="EMBL" id="HBUF01619142">
    <property type="protein sequence ID" value="CAG6780593.1"/>
    <property type="molecule type" value="Transcribed_RNA"/>
</dbReference>
<dbReference type="EMBL" id="HBUF01018116">
    <property type="protein sequence ID" value="CAG6610376.1"/>
    <property type="molecule type" value="Transcribed_RNA"/>
</dbReference>
<evidence type="ECO:0000256" key="8">
    <source>
        <dbReference type="ARBA" id="ARBA00023128"/>
    </source>
</evidence>
<evidence type="ECO:0000256" key="7">
    <source>
        <dbReference type="ARBA" id="ARBA00022982"/>
    </source>
</evidence>
<proteinExistence type="inferred from homology"/>
<dbReference type="EMBL" id="HBUF01345375">
    <property type="protein sequence ID" value="CAG6708802.1"/>
    <property type="molecule type" value="Transcribed_RNA"/>
</dbReference>
<dbReference type="EMBL" id="HBUF01018113">
    <property type="protein sequence ID" value="CAG6610373.1"/>
    <property type="molecule type" value="Transcribed_RNA"/>
</dbReference>
<keyword evidence="4" id="KW-0813">Transport</keyword>
<evidence type="ECO:0000256" key="9">
    <source>
        <dbReference type="ARBA" id="ARBA00023136"/>
    </source>
</evidence>
<accession>A0A8D8PR69</accession>
<dbReference type="EMBL" id="HBUF01325456">
    <property type="protein sequence ID" value="CAG6695803.1"/>
    <property type="molecule type" value="Transcribed_RNA"/>
</dbReference>
<evidence type="ECO:0000256" key="6">
    <source>
        <dbReference type="ARBA" id="ARBA00022792"/>
    </source>
</evidence>
<dbReference type="EMBL" id="HBUF01018115">
    <property type="protein sequence ID" value="CAG6610375.1"/>
    <property type="molecule type" value="Transcribed_RNA"/>
</dbReference>
<reference evidence="10" key="1">
    <citation type="submission" date="2021-05" db="EMBL/GenBank/DDBJ databases">
        <authorList>
            <person name="Alioto T."/>
            <person name="Alioto T."/>
            <person name="Gomez Garrido J."/>
        </authorList>
    </citation>
    <scope>NUCLEOTIDE SEQUENCE</scope>
</reference>
<evidence type="ECO:0000256" key="2">
    <source>
        <dbReference type="ARBA" id="ARBA00008317"/>
    </source>
</evidence>
<keyword evidence="10" id="KW-0830">Ubiquinone</keyword>
<dbReference type="EMBL" id="HBUF01619141">
    <property type="protein sequence ID" value="CAG6780592.1"/>
    <property type="molecule type" value="Transcribed_RNA"/>
</dbReference>
<dbReference type="EMBL" id="HBUF01018114">
    <property type="protein sequence ID" value="CAG6610374.1"/>
    <property type="molecule type" value="Transcribed_RNA"/>
</dbReference>
<comment type="similarity">
    <text evidence="2">Belongs to the complex I NDUFB10 subunit family.</text>
</comment>
<name>A0A8D8PR69_9HEMI</name>
<dbReference type="EMBL" id="HBUF01619144">
    <property type="protein sequence ID" value="CAG6780595.1"/>
    <property type="molecule type" value="Transcribed_RNA"/>
</dbReference>
<dbReference type="EMBL" id="HBUF01345374">
    <property type="protein sequence ID" value="CAG6708801.1"/>
    <property type="molecule type" value="Transcribed_RNA"/>
</dbReference>
<sequence length="171" mass="20122">MGLDDWLDNANPNAYIRMLISVLKTLESPLVWFRETIVEPNRTPYPYYQQKFARVPTIDQCYDDDSLCKYEADEQFKRDKKVDDAILQILRDRWSKCVLYQGHDKSVCDPLKKIYEDASVAWFSKYGDMGYHQTVETAYMKQKHRIVWERRHGKIGSGMNPDWKTAPAASD</sequence>
<dbReference type="EMBL" id="HBUF01619143">
    <property type="protein sequence ID" value="CAG6780594.1"/>
    <property type="molecule type" value="Transcribed_RNA"/>
</dbReference>
<dbReference type="EMBL" id="HBUF01345376">
    <property type="protein sequence ID" value="CAG6708803.1"/>
    <property type="molecule type" value="Transcribed_RNA"/>
</dbReference>
<dbReference type="EMBL" id="HBUF01325454">
    <property type="protein sequence ID" value="CAG6695801.1"/>
    <property type="molecule type" value="Transcribed_RNA"/>
</dbReference>
<dbReference type="PANTHER" id="PTHR13094:SF1">
    <property type="entry name" value="NADH DEHYDROGENASE [UBIQUINONE] 1 BETA SUBCOMPLEX SUBUNIT 10"/>
    <property type="match status" value="1"/>
</dbReference>
<evidence type="ECO:0000256" key="4">
    <source>
        <dbReference type="ARBA" id="ARBA00022448"/>
    </source>
</evidence>
<organism evidence="10">
    <name type="scientific">Cacopsylla melanoneura</name>
    <dbReference type="NCBI Taxonomy" id="428564"/>
    <lineage>
        <taxon>Eukaryota</taxon>
        <taxon>Metazoa</taxon>
        <taxon>Ecdysozoa</taxon>
        <taxon>Arthropoda</taxon>
        <taxon>Hexapoda</taxon>
        <taxon>Insecta</taxon>
        <taxon>Pterygota</taxon>
        <taxon>Neoptera</taxon>
        <taxon>Paraneoptera</taxon>
        <taxon>Hemiptera</taxon>
        <taxon>Sternorrhyncha</taxon>
        <taxon>Psylloidea</taxon>
        <taxon>Psyllidae</taxon>
        <taxon>Psyllinae</taxon>
        <taxon>Cacopsylla</taxon>
    </lineage>
</organism>
<keyword evidence="7" id="KW-0249">Electron transport</keyword>
<dbReference type="GO" id="GO:0005743">
    <property type="term" value="C:mitochondrial inner membrane"/>
    <property type="evidence" value="ECO:0007669"/>
    <property type="project" value="UniProtKB-SubCell"/>
</dbReference>
<dbReference type="Pfam" id="PF10249">
    <property type="entry name" value="NDUFB10"/>
    <property type="match status" value="1"/>
</dbReference>
<keyword evidence="5" id="KW-0679">Respiratory chain</keyword>
<dbReference type="PANTHER" id="PTHR13094">
    <property type="entry name" value="NADH-UBIQUINONE OXIDOREDUCTASE PDSW SUBUNIT"/>
    <property type="match status" value="1"/>
</dbReference>
<dbReference type="EMBL" id="HBUF01325455">
    <property type="protein sequence ID" value="CAG6695802.1"/>
    <property type="molecule type" value="Transcribed_RNA"/>
</dbReference>